<keyword evidence="3" id="KW-1185">Reference proteome</keyword>
<gene>
    <name evidence="2" type="ORF">MRATA1EN1_LOCUS18716</name>
</gene>
<evidence type="ECO:0000313" key="3">
    <source>
        <dbReference type="Proteomes" id="UP001176941"/>
    </source>
</evidence>
<dbReference type="Proteomes" id="UP001176941">
    <property type="component" value="Chromosome 3"/>
</dbReference>
<feature type="compositionally biased region" description="Polar residues" evidence="1">
    <location>
        <begin position="146"/>
        <end position="169"/>
    </location>
</feature>
<feature type="compositionally biased region" description="Basic residues" evidence="1">
    <location>
        <begin position="1"/>
        <end position="12"/>
    </location>
</feature>
<dbReference type="EMBL" id="OX459939">
    <property type="protein sequence ID" value="CAI9169754.1"/>
    <property type="molecule type" value="Genomic_DNA"/>
</dbReference>
<organism evidence="2 3">
    <name type="scientific">Rangifer tarandus platyrhynchus</name>
    <name type="common">Svalbard reindeer</name>
    <dbReference type="NCBI Taxonomy" id="3082113"/>
    <lineage>
        <taxon>Eukaryota</taxon>
        <taxon>Metazoa</taxon>
        <taxon>Chordata</taxon>
        <taxon>Craniata</taxon>
        <taxon>Vertebrata</taxon>
        <taxon>Euteleostomi</taxon>
        <taxon>Mammalia</taxon>
        <taxon>Eutheria</taxon>
        <taxon>Laurasiatheria</taxon>
        <taxon>Artiodactyla</taxon>
        <taxon>Ruminantia</taxon>
        <taxon>Pecora</taxon>
        <taxon>Cervidae</taxon>
        <taxon>Odocoileinae</taxon>
        <taxon>Rangifer</taxon>
    </lineage>
</organism>
<evidence type="ECO:0000313" key="2">
    <source>
        <dbReference type="EMBL" id="CAI9169754.1"/>
    </source>
</evidence>
<feature type="region of interest" description="Disordered" evidence="1">
    <location>
        <begin position="1"/>
        <end position="44"/>
    </location>
</feature>
<evidence type="ECO:0000256" key="1">
    <source>
        <dbReference type="SAM" id="MobiDB-lite"/>
    </source>
</evidence>
<name>A0ABN8ZD14_RANTA</name>
<feature type="compositionally biased region" description="Basic and acidic residues" evidence="1">
    <location>
        <begin position="21"/>
        <end position="34"/>
    </location>
</feature>
<protein>
    <submittedName>
        <fullName evidence="2">Uncharacterized protein</fullName>
    </submittedName>
</protein>
<reference evidence="2" key="1">
    <citation type="submission" date="2023-04" db="EMBL/GenBank/DDBJ databases">
        <authorList>
            <consortium name="ELIXIR-Norway"/>
        </authorList>
    </citation>
    <scope>NUCLEOTIDE SEQUENCE [LARGE SCALE GENOMIC DNA]</scope>
</reference>
<accession>A0ABN8ZD14</accession>
<feature type="region of interest" description="Disordered" evidence="1">
    <location>
        <begin position="144"/>
        <end position="184"/>
    </location>
</feature>
<sequence>MARPRRAPRRQRPPSCLTSRTTHEPPQRRERGPEQRSSGFLTPPEHITASASAKYAVLCDFDTPPQGHKLSHLQCHTDTRYTCHTLAQTFTNPASPAANAGRVTLSHAACGRDTDRAVFTHRQVTYTDTPIKPHHQHKIRRKQIKSRTSGIQLSSSHSPHMETVESQTHCGDRLDGHTVRVHHN</sequence>
<proteinExistence type="predicted"/>